<feature type="domain" description="Glycoside hydrolase family 3 N-terminal" evidence="6">
    <location>
        <begin position="115"/>
        <end position="430"/>
    </location>
</feature>
<reference evidence="7" key="1">
    <citation type="submission" date="2014-02" db="EMBL/GenBank/DDBJ databases">
        <title>Expanding our view of genomic diversity in Candidatus Accumulibacter clades.</title>
        <authorList>
            <person name="Skennerton C.T."/>
            <person name="Barr J.J."/>
            <person name="Slater F.R."/>
            <person name="Bond P.L."/>
            <person name="Tyson G.W."/>
        </authorList>
    </citation>
    <scope>NUCLEOTIDE SEQUENCE [LARGE SCALE GENOMIC DNA]</scope>
</reference>
<dbReference type="EC" id="3.2.1.52" evidence="3"/>
<comment type="catalytic activity">
    <reaction evidence="1">
        <text>Hydrolysis of terminal non-reducing N-acetyl-D-hexosamine residues in N-acetyl-beta-D-hexosaminides.</text>
        <dbReference type="EC" id="3.2.1.52"/>
    </reaction>
</comment>
<protein>
    <recommendedName>
        <fullName evidence="3">beta-N-acetylhexosaminidase</fullName>
        <ecNumber evidence="3">3.2.1.52</ecNumber>
    </recommendedName>
</protein>
<evidence type="ECO:0000313" key="7">
    <source>
        <dbReference type="EMBL" id="KFB75638.1"/>
    </source>
</evidence>
<dbReference type="STRING" id="1453999.AW06_003310"/>
<dbReference type="GO" id="GO:0009254">
    <property type="term" value="P:peptidoglycan turnover"/>
    <property type="evidence" value="ECO:0007669"/>
    <property type="project" value="TreeGrafter"/>
</dbReference>
<name>A0A080M330_9PROT</name>
<keyword evidence="5 7" id="KW-0326">Glycosidase</keyword>
<keyword evidence="8" id="KW-1185">Reference proteome</keyword>
<dbReference type="GO" id="GO:0004563">
    <property type="term" value="F:beta-N-acetylhexosaminidase activity"/>
    <property type="evidence" value="ECO:0007669"/>
    <property type="project" value="UniProtKB-EC"/>
</dbReference>
<dbReference type="RefSeq" id="WP_273704750.1">
    <property type="nucleotide sequence ID" value="NZ_JDST02000079.1"/>
</dbReference>
<dbReference type="Gene3D" id="3.20.20.300">
    <property type="entry name" value="Glycoside hydrolase, family 3, N-terminal domain"/>
    <property type="match status" value="1"/>
</dbReference>
<dbReference type="InterPro" id="IPR019800">
    <property type="entry name" value="Glyco_hydro_3_AS"/>
</dbReference>
<dbReference type="GO" id="GO:0005975">
    <property type="term" value="P:carbohydrate metabolic process"/>
    <property type="evidence" value="ECO:0007669"/>
    <property type="project" value="InterPro"/>
</dbReference>
<evidence type="ECO:0000256" key="1">
    <source>
        <dbReference type="ARBA" id="ARBA00001231"/>
    </source>
</evidence>
<dbReference type="Pfam" id="PF00933">
    <property type="entry name" value="Glyco_hydro_3"/>
    <property type="match status" value="1"/>
</dbReference>
<keyword evidence="4 7" id="KW-0378">Hydrolase</keyword>
<dbReference type="InterPro" id="IPR036962">
    <property type="entry name" value="Glyco_hydro_3_N_sf"/>
</dbReference>
<dbReference type="Proteomes" id="UP000021315">
    <property type="component" value="Unassembled WGS sequence"/>
</dbReference>
<dbReference type="SUPFAM" id="SSF51445">
    <property type="entry name" value="(Trans)glycosidases"/>
    <property type="match status" value="1"/>
</dbReference>
<evidence type="ECO:0000256" key="3">
    <source>
        <dbReference type="ARBA" id="ARBA00012663"/>
    </source>
</evidence>
<accession>A0A080M330</accession>
<dbReference type="InterPro" id="IPR017853">
    <property type="entry name" value="GH"/>
</dbReference>
<dbReference type="PANTHER" id="PTHR30480">
    <property type="entry name" value="BETA-HEXOSAMINIDASE-RELATED"/>
    <property type="match status" value="1"/>
</dbReference>
<dbReference type="AlphaFoldDB" id="A0A080M330"/>
<evidence type="ECO:0000313" key="8">
    <source>
        <dbReference type="Proteomes" id="UP000021315"/>
    </source>
</evidence>
<sequence>MLRSLFRCWRTVLAWATLLALLSVAWNLKHPLLYGLRACETALLLAVAVLGGSAALFCRPPGRCPANRRRALGCGMLALASLTVGRELEFQSDRQRVLAGGREMQAVGRHFIVGFRALEEVEALAAGGLIGGLYLTRRNLRTGNVATLAAGIARLQELRRAAGLPPLIVAADQEGGPVAHLSPWLERLPALSSLVGEASPATLAMRARRYGERQGRELAALGVNLNLAPVVDLRPAQPDSAADFLTRIGDRAIDDDPAVVSEVARAYVDGLATAGVGATLKHFPGLARVRADTHWRRATLTADIDELRGDWQPFRSVSAGACAAIMLGHVVLSAVDPEHAVSHSRSVVQTILRQQWNYRGVLITDDLNMGAVYRQGIGRVAAQSLAAGVDLLLVSYDPDQYFRAITGAARALARGEIEPAMLQASRQRLQQFAPGSPCRPALFTAQSASERPGGSVAPDV</sequence>
<gene>
    <name evidence="7" type="primary">nagZ_2</name>
    <name evidence="7" type="ORF">AW06_003310</name>
</gene>
<proteinExistence type="inferred from homology"/>
<dbReference type="PROSITE" id="PS00775">
    <property type="entry name" value="GLYCOSYL_HYDROL_F3"/>
    <property type="match status" value="1"/>
</dbReference>
<evidence type="ECO:0000256" key="2">
    <source>
        <dbReference type="ARBA" id="ARBA00005336"/>
    </source>
</evidence>
<evidence type="ECO:0000256" key="4">
    <source>
        <dbReference type="ARBA" id="ARBA00022801"/>
    </source>
</evidence>
<dbReference type="EMBL" id="JDST02000079">
    <property type="protein sequence ID" value="KFB75638.1"/>
    <property type="molecule type" value="Genomic_DNA"/>
</dbReference>
<organism evidence="7 8">
    <name type="scientific">Candidatus Accumulibacter cognatus</name>
    <dbReference type="NCBI Taxonomy" id="2954383"/>
    <lineage>
        <taxon>Bacteria</taxon>
        <taxon>Pseudomonadati</taxon>
        <taxon>Pseudomonadota</taxon>
        <taxon>Betaproteobacteria</taxon>
        <taxon>Candidatus Accumulibacter</taxon>
    </lineage>
</organism>
<evidence type="ECO:0000259" key="6">
    <source>
        <dbReference type="Pfam" id="PF00933"/>
    </source>
</evidence>
<comment type="caution">
    <text evidence="7">The sequence shown here is derived from an EMBL/GenBank/DDBJ whole genome shotgun (WGS) entry which is preliminary data.</text>
</comment>
<dbReference type="PANTHER" id="PTHR30480:SF13">
    <property type="entry name" value="BETA-HEXOSAMINIDASE"/>
    <property type="match status" value="1"/>
</dbReference>
<dbReference type="InterPro" id="IPR050226">
    <property type="entry name" value="NagZ_Beta-hexosaminidase"/>
</dbReference>
<dbReference type="InterPro" id="IPR001764">
    <property type="entry name" value="Glyco_hydro_3_N"/>
</dbReference>
<evidence type="ECO:0000256" key="5">
    <source>
        <dbReference type="ARBA" id="ARBA00023295"/>
    </source>
</evidence>
<comment type="similarity">
    <text evidence="2">Belongs to the glycosyl hydrolase 3 family.</text>
</comment>